<dbReference type="Gene3D" id="2.60.120.10">
    <property type="entry name" value="Jelly Rolls"/>
    <property type="match status" value="1"/>
</dbReference>
<dbReference type="Pfam" id="PF05726">
    <property type="entry name" value="Pirin_C"/>
    <property type="match status" value="1"/>
</dbReference>
<dbReference type="SUPFAM" id="SSF51182">
    <property type="entry name" value="RmlC-like cupins"/>
    <property type="match status" value="1"/>
</dbReference>
<dbReference type="InterPro" id="IPR011051">
    <property type="entry name" value="RmlC_Cupin_sf"/>
</dbReference>
<dbReference type="InterPro" id="IPR003829">
    <property type="entry name" value="Pirin_N_dom"/>
</dbReference>
<sequence length="501" mass="51779">MSNLELDPPETLCGAEGAGTAPLEVIAPRDVPLGGPRAMPVRRTLPSKQRSLVGGWCFADHYGPDDVSATGGMRVPPHPHTGLQTVSWLFTGAVQHRDSAGHEAIVRPGELNLMTAGRGINHSEYSTADTTVLHGVQLWTALPDPFRDAEPGFERYVPPVVVLHDDGGGPAGELRVFLGALAGSASPVRAYSPLLGAELTLRPGARVTLELASGFEHAVLADSGGLELDEAPVPEAHLAYAAPGRSRLRLANPEAHPVHAVLLGGPPFGEEITMWWNFVGRSHDEIVGYRAAWQAQLGLTEPGPEGVGASGPQVRGAAAAGEATGAHDGARFGPVVEPTGGEGPLPAPPLPHVRLRPRGAAPGAGDVTGTGVAGSAGAGSEGAATRDSVQTGVFEPITGGAGDGVAVRHSPQGGRYEITVGGAVVGFTQYRLKDAGRLVAFDHTMVGEAFSGQGLAGRLVAAALGDVRAKGQRVRPHCPYVRGYLKRHPADQDLVEDGFSL</sequence>
<feature type="region of interest" description="Disordered" evidence="3">
    <location>
        <begin position="302"/>
        <end position="387"/>
    </location>
</feature>
<dbReference type="EMBL" id="JBDFRB010000023">
    <property type="protein sequence ID" value="MEN2745991.1"/>
    <property type="molecule type" value="Genomic_DNA"/>
</dbReference>
<evidence type="ECO:0000313" key="6">
    <source>
        <dbReference type="Proteomes" id="UP001422074"/>
    </source>
</evidence>
<evidence type="ECO:0000256" key="1">
    <source>
        <dbReference type="ARBA" id="ARBA00008416"/>
    </source>
</evidence>
<dbReference type="PROSITE" id="PS51729">
    <property type="entry name" value="GNAT_YJDJ"/>
    <property type="match status" value="1"/>
</dbReference>
<feature type="domain" description="N-acetyltransferase" evidence="4">
    <location>
        <begin position="408"/>
        <end position="496"/>
    </location>
</feature>
<dbReference type="SUPFAM" id="SSF55729">
    <property type="entry name" value="Acyl-CoA N-acyltransferases (Nat)"/>
    <property type="match status" value="1"/>
</dbReference>
<accession>A0ABU9X3Z3</accession>
<dbReference type="PANTHER" id="PTHR13903:SF8">
    <property type="entry name" value="PIRIN"/>
    <property type="match status" value="1"/>
</dbReference>
<evidence type="ECO:0000313" key="5">
    <source>
        <dbReference type="EMBL" id="MEN2745991.1"/>
    </source>
</evidence>
<feature type="compositionally biased region" description="Gly residues" evidence="3">
    <location>
        <begin position="366"/>
        <end position="380"/>
    </location>
</feature>
<organism evidence="5 6">
    <name type="scientific">Sinomonas halotolerans</name>
    <dbReference type="NCBI Taxonomy" id="1644133"/>
    <lineage>
        <taxon>Bacteria</taxon>
        <taxon>Bacillati</taxon>
        <taxon>Actinomycetota</taxon>
        <taxon>Actinomycetes</taxon>
        <taxon>Micrococcales</taxon>
        <taxon>Micrococcaceae</taxon>
        <taxon>Sinomonas</taxon>
    </lineage>
</organism>
<dbReference type="InterPro" id="IPR008778">
    <property type="entry name" value="Pirin_C_dom"/>
</dbReference>
<comment type="similarity">
    <text evidence="1 2">Belongs to the pirin family.</text>
</comment>
<name>A0ABU9X3Z3_9MICC</name>
<comment type="caution">
    <text evidence="5">The sequence shown here is derived from an EMBL/GenBank/DDBJ whole genome shotgun (WGS) entry which is preliminary data.</text>
</comment>
<feature type="compositionally biased region" description="Low complexity" evidence="3">
    <location>
        <begin position="316"/>
        <end position="339"/>
    </location>
</feature>
<evidence type="ECO:0000259" key="4">
    <source>
        <dbReference type="PROSITE" id="PS51729"/>
    </source>
</evidence>
<dbReference type="InterPro" id="IPR014710">
    <property type="entry name" value="RmlC-like_jellyroll"/>
</dbReference>
<dbReference type="RefSeq" id="WP_345886595.1">
    <property type="nucleotide sequence ID" value="NZ_JBDFRB010000023.1"/>
</dbReference>
<keyword evidence="6" id="KW-1185">Reference proteome</keyword>
<gene>
    <name evidence="5" type="ORF">ABCQ75_15820</name>
</gene>
<evidence type="ECO:0000256" key="3">
    <source>
        <dbReference type="SAM" id="MobiDB-lite"/>
    </source>
</evidence>
<dbReference type="PANTHER" id="PTHR13903">
    <property type="entry name" value="PIRIN-RELATED"/>
    <property type="match status" value="1"/>
</dbReference>
<dbReference type="Gene3D" id="3.40.630.30">
    <property type="match status" value="1"/>
</dbReference>
<dbReference type="Proteomes" id="UP001422074">
    <property type="component" value="Unassembled WGS sequence"/>
</dbReference>
<proteinExistence type="inferred from homology"/>
<dbReference type="InterPro" id="IPR031165">
    <property type="entry name" value="GNAT_YJDJ"/>
</dbReference>
<evidence type="ECO:0000256" key="2">
    <source>
        <dbReference type="RuleBase" id="RU003457"/>
    </source>
</evidence>
<dbReference type="Pfam" id="PF02678">
    <property type="entry name" value="Pirin"/>
    <property type="match status" value="1"/>
</dbReference>
<dbReference type="Pfam" id="PF14542">
    <property type="entry name" value="Acetyltransf_CG"/>
    <property type="match status" value="1"/>
</dbReference>
<protein>
    <submittedName>
        <fullName evidence="5">Pirin family protein</fullName>
    </submittedName>
</protein>
<dbReference type="InterPro" id="IPR016181">
    <property type="entry name" value="Acyl_CoA_acyltransferase"/>
</dbReference>
<reference evidence="5 6" key="1">
    <citation type="submission" date="2024-05" db="EMBL/GenBank/DDBJ databases">
        <title>Sinomonas sp. nov., isolated from a waste landfill.</title>
        <authorList>
            <person name="Zhao Y."/>
        </authorList>
    </citation>
    <scope>NUCLEOTIDE SEQUENCE [LARGE SCALE GENOMIC DNA]</scope>
    <source>
        <strain evidence="5 6">CCTCC AB2014300</strain>
    </source>
</reference>
<dbReference type="InterPro" id="IPR012093">
    <property type="entry name" value="Pirin"/>
</dbReference>
<dbReference type="CDD" id="cd02909">
    <property type="entry name" value="cupin_pirin_N"/>
    <property type="match status" value="1"/>
</dbReference>